<dbReference type="Gene3D" id="1.10.10.10">
    <property type="entry name" value="Winged helix-like DNA-binding domain superfamily/Winged helix DNA-binding domain"/>
    <property type="match status" value="1"/>
</dbReference>
<gene>
    <name evidence="3" type="ORF">OBE_17158</name>
</gene>
<dbReference type="PANTHER" id="PTHR37293:SF6">
    <property type="entry name" value="DNA REPLICATION PROTEIN DNAD"/>
    <property type="match status" value="1"/>
</dbReference>
<dbReference type="InterPro" id="IPR053843">
    <property type="entry name" value="DnaD_N"/>
</dbReference>
<dbReference type="SUPFAM" id="SSF158499">
    <property type="entry name" value="DnaD domain-like"/>
    <property type="match status" value="1"/>
</dbReference>
<name>K1RHP5_9ZZZZ</name>
<dbReference type="EMBL" id="AJWZ01011491">
    <property type="protein sequence ID" value="EKC45003.1"/>
    <property type="molecule type" value="Genomic_DNA"/>
</dbReference>
<comment type="caution">
    <text evidence="3">The sequence shown here is derived from an EMBL/GenBank/DDBJ whole genome shotgun (WGS) entry which is preliminary data.</text>
</comment>
<reference evidence="3" key="1">
    <citation type="journal article" date="2013" name="Environ. Microbiol.">
        <title>Microbiota from the distal guts of lean and obese adolescents exhibit partial functional redundancy besides clear differences in community structure.</title>
        <authorList>
            <person name="Ferrer M."/>
            <person name="Ruiz A."/>
            <person name="Lanza F."/>
            <person name="Haange S.B."/>
            <person name="Oberbach A."/>
            <person name="Till H."/>
            <person name="Bargiela R."/>
            <person name="Campoy C."/>
            <person name="Segura M.T."/>
            <person name="Richter M."/>
            <person name="von Bergen M."/>
            <person name="Seifert J."/>
            <person name="Suarez A."/>
        </authorList>
    </citation>
    <scope>NUCLEOTIDE SEQUENCE</scope>
</reference>
<dbReference type="InterPro" id="IPR006343">
    <property type="entry name" value="DnaB/C_C"/>
</dbReference>
<feature type="domain" description="DnaB/C C-terminal" evidence="1">
    <location>
        <begin position="127"/>
        <end position="197"/>
    </location>
</feature>
<accession>K1RHP5</accession>
<dbReference type="InterPro" id="IPR036388">
    <property type="entry name" value="WH-like_DNA-bd_sf"/>
</dbReference>
<evidence type="ECO:0000259" key="2">
    <source>
        <dbReference type="Pfam" id="PF21984"/>
    </source>
</evidence>
<dbReference type="Pfam" id="PF07261">
    <property type="entry name" value="DnaB_2"/>
    <property type="match status" value="1"/>
</dbReference>
<protein>
    <submittedName>
        <fullName evidence="3">DNA replication protein DnaD</fullName>
    </submittedName>
</protein>
<dbReference type="NCBIfam" id="TIGR01446">
    <property type="entry name" value="DnaD_dom"/>
    <property type="match status" value="1"/>
</dbReference>
<feature type="domain" description="DnaD N-terminal" evidence="2">
    <location>
        <begin position="20"/>
        <end position="114"/>
    </location>
</feature>
<evidence type="ECO:0000259" key="1">
    <source>
        <dbReference type="Pfam" id="PF07261"/>
    </source>
</evidence>
<organism evidence="3">
    <name type="scientific">human gut metagenome</name>
    <dbReference type="NCBI Taxonomy" id="408170"/>
    <lineage>
        <taxon>unclassified sequences</taxon>
        <taxon>metagenomes</taxon>
        <taxon>organismal metagenomes</taxon>
    </lineage>
</organism>
<dbReference type="Pfam" id="PF21984">
    <property type="entry name" value="DnaD_N"/>
    <property type="match status" value="1"/>
</dbReference>
<dbReference type="PANTHER" id="PTHR37293">
    <property type="entry name" value="PHAGE REPLICATION PROTEIN-RELATED"/>
    <property type="match status" value="1"/>
</dbReference>
<dbReference type="AlphaFoldDB" id="K1RHP5"/>
<sequence length="228" mass="27235">MEEHMDKKLIELYKSGHMVIPLYLLKNYKDLKLDLDEFIFLMYLYNKGDKELFDPGKISNDLNIPLKDVMKYISTLTDKKMLKVDVVKNDKNILEDIIDLDDFYRKISLKMVSNVNDNLDELNSSVFTFIEKEFGRTLSPMENEIIKSWLENGSSEELVREAVKEATFNGVNNLRYIDKILYEWEKKGIKNKEDVDKNRNLHRKKEKEEPVEEIFDYNWFEDDDSYEE</sequence>
<dbReference type="InterPro" id="IPR034829">
    <property type="entry name" value="DnaD-like_sf"/>
</dbReference>
<evidence type="ECO:0000313" key="3">
    <source>
        <dbReference type="EMBL" id="EKC45003.1"/>
    </source>
</evidence>
<dbReference type="InterPro" id="IPR053162">
    <property type="entry name" value="DnaD"/>
</dbReference>
<dbReference type="Gene3D" id="1.10.10.630">
    <property type="entry name" value="DnaD domain-like"/>
    <property type="match status" value="1"/>
</dbReference>
<proteinExistence type="predicted"/>